<dbReference type="Proteomes" id="UP000566819">
    <property type="component" value="Unassembled WGS sequence"/>
</dbReference>
<accession>A0A8H4RQD2</accession>
<evidence type="ECO:0000313" key="1">
    <source>
        <dbReference type="EMBL" id="KAF4633496.1"/>
    </source>
</evidence>
<gene>
    <name evidence="1" type="ORF">G7Y89_g4622</name>
</gene>
<reference evidence="1 2" key="1">
    <citation type="submission" date="2020-03" db="EMBL/GenBank/DDBJ databases">
        <title>Draft Genome Sequence of Cudoniella acicularis.</title>
        <authorList>
            <person name="Buettner E."/>
            <person name="Kellner H."/>
        </authorList>
    </citation>
    <scope>NUCLEOTIDE SEQUENCE [LARGE SCALE GENOMIC DNA]</scope>
    <source>
        <strain evidence="1 2">DSM 108380</strain>
    </source>
</reference>
<keyword evidence="2" id="KW-1185">Reference proteome</keyword>
<protein>
    <submittedName>
        <fullName evidence="1">Uncharacterized protein</fullName>
    </submittedName>
</protein>
<evidence type="ECO:0000313" key="2">
    <source>
        <dbReference type="Proteomes" id="UP000566819"/>
    </source>
</evidence>
<dbReference type="EMBL" id="JAAMPI010000254">
    <property type="protein sequence ID" value="KAF4633496.1"/>
    <property type="molecule type" value="Genomic_DNA"/>
</dbReference>
<organism evidence="1 2">
    <name type="scientific">Cudoniella acicularis</name>
    <dbReference type="NCBI Taxonomy" id="354080"/>
    <lineage>
        <taxon>Eukaryota</taxon>
        <taxon>Fungi</taxon>
        <taxon>Dikarya</taxon>
        <taxon>Ascomycota</taxon>
        <taxon>Pezizomycotina</taxon>
        <taxon>Leotiomycetes</taxon>
        <taxon>Helotiales</taxon>
        <taxon>Tricladiaceae</taxon>
        <taxon>Cudoniella</taxon>
    </lineage>
</organism>
<dbReference type="AlphaFoldDB" id="A0A8H4RQD2"/>
<proteinExistence type="predicted"/>
<sequence length="182" mass="20605">MSAPRHETIAIYDIIYDSSLPNPWSMPDLSFISFIRISDFPSASQGNSKKLQKPLHYAAVNYKKYQATYLCNENAVTTSPGSIPRLACKDFVYISVNDNSVHWDGRTGFSFEFKLDKLDELGCPFLSLKLCQKGAEGKYEKVMMWAKKAPVEEHRVRPTGVMGEYIPKATNAEKRVLEAITR</sequence>
<comment type="caution">
    <text evidence="1">The sequence shown here is derived from an EMBL/GenBank/DDBJ whole genome shotgun (WGS) entry which is preliminary data.</text>
</comment>
<name>A0A8H4RQD2_9HELO</name>